<feature type="compositionally biased region" description="Low complexity" evidence="1">
    <location>
        <begin position="322"/>
        <end position="379"/>
    </location>
</feature>
<feature type="compositionally biased region" description="Polar residues" evidence="1">
    <location>
        <begin position="240"/>
        <end position="283"/>
    </location>
</feature>
<name>A0A9E8SMV0_9BACT</name>
<feature type="compositionally biased region" description="Polar residues" evidence="1">
    <location>
        <begin position="380"/>
        <end position="399"/>
    </location>
</feature>
<dbReference type="KEGG" id="dpf:ON006_06835"/>
<sequence length="433" mass="45982">MSTINKAKYLSLLVLLGAWGCTTNQYVSRSGGGYDDLYGGNPNSGVVLNDRGADQVSRSDNPDYTYTGDYAESGTSDYYDESYLSSRSVKRAISSDVGYNAGFTDGYNLATANTLPYYGGLGSYWPGSAMNIGFQFGFGNSFRMRPYMGFGMGSMMLGYSPWGYGSMMGYGYDPFGYNSWGYSPWGYSNYGYGYGGYYDSFYGGGYGYNPWAYSRPVIVVNSNYERGLSRTYGPRVASNVGGSRSRSNDRYNSGSVNTPRSATGSGERSGRRSANTVSASDTYASPRSSRSYGRSGVADAGGRTSGESYGSRGASGEGNNVYYSRPRSSGSSSYSSESGNTGSYASPRSSRGSSGSSYSTPSYSTPSRSRSDYSAPSSRGTYSTPSRSTESYSAPTRTYSAPTYSAPSRSYSAPASSGSSGGGATRSSSRGPR</sequence>
<feature type="region of interest" description="Disordered" evidence="1">
    <location>
        <begin position="232"/>
        <end position="433"/>
    </location>
</feature>
<dbReference type="AlphaFoldDB" id="A0A9E8SMV0"/>
<evidence type="ECO:0000256" key="1">
    <source>
        <dbReference type="SAM" id="MobiDB-lite"/>
    </source>
</evidence>
<keyword evidence="3" id="KW-1185">Reference proteome</keyword>
<reference evidence="2" key="1">
    <citation type="submission" date="2022-11" db="EMBL/GenBank/DDBJ databases">
        <title>Dyadobacter pollutisoli sp. nov., isolated from plastic dumped soil.</title>
        <authorList>
            <person name="Kim J.M."/>
            <person name="Kim K.R."/>
            <person name="Lee J.K."/>
            <person name="Hao L."/>
            <person name="Jeon C.O."/>
        </authorList>
    </citation>
    <scope>NUCLEOTIDE SEQUENCE</scope>
    <source>
        <strain evidence="2">U1</strain>
    </source>
</reference>
<feature type="compositionally biased region" description="Low complexity" evidence="1">
    <location>
        <begin position="400"/>
        <end position="418"/>
    </location>
</feature>
<accession>A0A9E8SMV0</accession>
<feature type="compositionally biased region" description="Low complexity" evidence="1">
    <location>
        <begin position="285"/>
        <end position="296"/>
    </location>
</feature>
<dbReference type="EMBL" id="CP112998">
    <property type="protein sequence ID" value="WAC13664.1"/>
    <property type="molecule type" value="Genomic_DNA"/>
</dbReference>
<organism evidence="2 3">
    <name type="scientific">Dyadobacter pollutisoli</name>
    <dbReference type="NCBI Taxonomy" id="2910158"/>
    <lineage>
        <taxon>Bacteria</taxon>
        <taxon>Pseudomonadati</taxon>
        <taxon>Bacteroidota</taxon>
        <taxon>Cytophagia</taxon>
        <taxon>Cytophagales</taxon>
        <taxon>Spirosomataceae</taxon>
        <taxon>Dyadobacter</taxon>
    </lineage>
</organism>
<dbReference type="Proteomes" id="UP001164653">
    <property type="component" value="Chromosome"/>
</dbReference>
<protein>
    <submittedName>
        <fullName evidence="2">Uncharacterized protein</fullName>
    </submittedName>
</protein>
<gene>
    <name evidence="2" type="ORF">ON006_06835</name>
</gene>
<evidence type="ECO:0000313" key="2">
    <source>
        <dbReference type="EMBL" id="WAC13664.1"/>
    </source>
</evidence>
<evidence type="ECO:0000313" key="3">
    <source>
        <dbReference type="Proteomes" id="UP001164653"/>
    </source>
</evidence>
<proteinExistence type="predicted"/>
<dbReference type="RefSeq" id="WP_244819228.1">
    <property type="nucleotide sequence ID" value="NZ_CP112998.1"/>
</dbReference>